<comment type="caution">
    <text evidence="2">The sequence shown here is derived from an EMBL/GenBank/DDBJ whole genome shotgun (WGS) entry which is preliminary data.</text>
</comment>
<dbReference type="AlphaFoldDB" id="A0A9P4P625"/>
<evidence type="ECO:0000313" key="2">
    <source>
        <dbReference type="EMBL" id="KAF2437418.1"/>
    </source>
</evidence>
<proteinExistence type="predicted"/>
<dbReference type="EMBL" id="MU001516">
    <property type="protein sequence ID" value="KAF2437418.1"/>
    <property type="molecule type" value="Genomic_DNA"/>
</dbReference>
<sequence length="190" mass="19637">MVQLYYYPQNIYSHSNIYSHNKPPTRPIQASTKREGDVGPAGAFPPDVSLATLCVLLATVVETVPVPVSLDAPDVAAADSISAVADASVAEATVDEAVNTLSEPRATLLVDEATSALPIPVTLPAASIARYVGNAYPLPGGYCFVSELEQQSCSGQWDVSVHSAVVGSPSGDSAHENTVVMPPGGTFAAL</sequence>
<protein>
    <submittedName>
        <fullName evidence="2">Uncharacterized protein</fullName>
    </submittedName>
</protein>
<name>A0A9P4P625_9PLEO</name>
<gene>
    <name evidence="2" type="ORF">P171DRAFT_437806</name>
</gene>
<dbReference type="Proteomes" id="UP000799764">
    <property type="component" value="Unassembled WGS sequence"/>
</dbReference>
<keyword evidence="3" id="KW-1185">Reference proteome</keyword>
<reference evidence="2" key="1">
    <citation type="journal article" date="2020" name="Stud. Mycol.">
        <title>101 Dothideomycetes genomes: a test case for predicting lifestyles and emergence of pathogens.</title>
        <authorList>
            <person name="Haridas S."/>
            <person name="Albert R."/>
            <person name="Binder M."/>
            <person name="Bloem J."/>
            <person name="Labutti K."/>
            <person name="Salamov A."/>
            <person name="Andreopoulos B."/>
            <person name="Baker S."/>
            <person name="Barry K."/>
            <person name="Bills G."/>
            <person name="Bluhm B."/>
            <person name="Cannon C."/>
            <person name="Castanera R."/>
            <person name="Culley D."/>
            <person name="Daum C."/>
            <person name="Ezra D."/>
            <person name="Gonzalez J."/>
            <person name="Henrissat B."/>
            <person name="Kuo A."/>
            <person name="Liang C."/>
            <person name="Lipzen A."/>
            <person name="Lutzoni F."/>
            <person name="Magnuson J."/>
            <person name="Mondo S."/>
            <person name="Nolan M."/>
            <person name="Ohm R."/>
            <person name="Pangilinan J."/>
            <person name="Park H.-J."/>
            <person name="Ramirez L."/>
            <person name="Alfaro M."/>
            <person name="Sun H."/>
            <person name="Tritt A."/>
            <person name="Yoshinaga Y."/>
            <person name="Zwiers L.-H."/>
            <person name="Turgeon B."/>
            <person name="Goodwin S."/>
            <person name="Spatafora J."/>
            <person name="Crous P."/>
            <person name="Grigoriev I."/>
        </authorList>
    </citation>
    <scope>NUCLEOTIDE SEQUENCE</scope>
    <source>
        <strain evidence="2">CBS 690.94</strain>
    </source>
</reference>
<organism evidence="2 3">
    <name type="scientific">Karstenula rhodostoma CBS 690.94</name>
    <dbReference type="NCBI Taxonomy" id="1392251"/>
    <lineage>
        <taxon>Eukaryota</taxon>
        <taxon>Fungi</taxon>
        <taxon>Dikarya</taxon>
        <taxon>Ascomycota</taxon>
        <taxon>Pezizomycotina</taxon>
        <taxon>Dothideomycetes</taxon>
        <taxon>Pleosporomycetidae</taxon>
        <taxon>Pleosporales</taxon>
        <taxon>Massarineae</taxon>
        <taxon>Didymosphaeriaceae</taxon>
        <taxon>Karstenula</taxon>
    </lineage>
</organism>
<feature type="region of interest" description="Disordered" evidence="1">
    <location>
        <begin position="17"/>
        <end position="38"/>
    </location>
</feature>
<dbReference type="OrthoDB" id="10459929at2759"/>
<accession>A0A9P4P625</accession>
<evidence type="ECO:0000313" key="3">
    <source>
        <dbReference type="Proteomes" id="UP000799764"/>
    </source>
</evidence>
<evidence type="ECO:0000256" key="1">
    <source>
        <dbReference type="SAM" id="MobiDB-lite"/>
    </source>
</evidence>